<evidence type="ECO:0000256" key="12">
    <source>
        <dbReference type="ARBA" id="ARBA00049086"/>
    </source>
</evidence>
<keyword evidence="9" id="KW-0805">Transcription regulation</keyword>
<dbReference type="InterPro" id="IPR055135">
    <property type="entry name" value="PRMT_dom"/>
</dbReference>
<dbReference type="PANTHER" id="PTHR11006:SF10">
    <property type="entry name" value="HISTONE-ARGININE METHYLTRANSFERASE CARMER-RELATED"/>
    <property type="match status" value="1"/>
</dbReference>
<evidence type="ECO:0000256" key="10">
    <source>
        <dbReference type="ARBA" id="ARBA00023163"/>
    </source>
</evidence>
<keyword evidence="7 13" id="KW-0949">S-adenosyl-L-methionine</keyword>
<evidence type="ECO:0000259" key="14">
    <source>
        <dbReference type="Pfam" id="PF22528"/>
    </source>
</evidence>
<dbReference type="SUPFAM" id="SSF53335">
    <property type="entry name" value="S-adenosyl-L-methionine-dependent methyltransferases"/>
    <property type="match status" value="1"/>
</dbReference>
<dbReference type="Pfam" id="PF22528">
    <property type="entry name" value="PRMT_C"/>
    <property type="match status" value="1"/>
</dbReference>
<dbReference type="GO" id="GO:0005737">
    <property type="term" value="C:cytoplasm"/>
    <property type="evidence" value="ECO:0007669"/>
    <property type="project" value="UniProtKB-SubCell"/>
</dbReference>
<dbReference type="InterPro" id="IPR029063">
    <property type="entry name" value="SAM-dependent_MTases_sf"/>
</dbReference>
<comment type="caution">
    <text evidence="15">The sequence shown here is derived from an EMBL/GenBank/DDBJ whole genome shotgun (WGS) entry which is preliminary data.</text>
</comment>
<keyword evidence="6 13" id="KW-0808">Transferase</keyword>
<dbReference type="Pfam" id="PF06325">
    <property type="entry name" value="PrmA"/>
    <property type="match status" value="1"/>
</dbReference>
<dbReference type="GO" id="GO:0006325">
    <property type="term" value="P:chromatin organization"/>
    <property type="evidence" value="ECO:0007669"/>
    <property type="project" value="UniProtKB-KW"/>
</dbReference>
<keyword evidence="11" id="KW-0539">Nucleus</keyword>
<dbReference type="Gene3D" id="2.70.160.11">
    <property type="entry name" value="Hnrnp arginine n-methyltransferase1"/>
    <property type="match status" value="1"/>
</dbReference>
<evidence type="ECO:0000256" key="9">
    <source>
        <dbReference type="ARBA" id="ARBA00023015"/>
    </source>
</evidence>
<protein>
    <recommendedName>
        <fullName evidence="3">type I protein arginine methyltransferase</fullName>
        <ecNumber evidence="3">2.1.1.319</ecNumber>
    </recommendedName>
</protein>
<dbReference type="PROSITE" id="PS51678">
    <property type="entry name" value="SAM_MT_PRMT"/>
    <property type="match status" value="1"/>
</dbReference>
<dbReference type="InterPro" id="IPR025799">
    <property type="entry name" value="Arg_MeTrfase"/>
</dbReference>
<dbReference type="AlphaFoldDB" id="A0ABD2QJV6"/>
<dbReference type="GO" id="GO:0032259">
    <property type="term" value="P:methylation"/>
    <property type="evidence" value="ECO:0007669"/>
    <property type="project" value="UniProtKB-KW"/>
</dbReference>
<evidence type="ECO:0000256" key="4">
    <source>
        <dbReference type="ARBA" id="ARBA00022490"/>
    </source>
</evidence>
<dbReference type="Proteomes" id="UP001626550">
    <property type="component" value="Unassembled WGS sequence"/>
</dbReference>
<dbReference type="PANTHER" id="PTHR11006">
    <property type="entry name" value="PROTEIN ARGININE N-METHYLTRANSFERASE"/>
    <property type="match status" value="1"/>
</dbReference>
<dbReference type="CDD" id="cd02440">
    <property type="entry name" value="AdoMet_MTases"/>
    <property type="match status" value="1"/>
</dbReference>
<evidence type="ECO:0000256" key="7">
    <source>
        <dbReference type="ARBA" id="ARBA00022691"/>
    </source>
</evidence>
<dbReference type="GO" id="GO:0035242">
    <property type="term" value="F:protein-arginine omega-N asymmetric methyltransferase activity"/>
    <property type="evidence" value="ECO:0007669"/>
    <property type="project" value="UniProtKB-EC"/>
</dbReference>
<evidence type="ECO:0000256" key="3">
    <source>
        <dbReference type="ARBA" id="ARBA00011925"/>
    </source>
</evidence>
<keyword evidence="4" id="KW-0963">Cytoplasm</keyword>
<evidence type="ECO:0000256" key="1">
    <source>
        <dbReference type="ARBA" id="ARBA00004123"/>
    </source>
</evidence>
<sequence>MLITGHLDIGRVSADCLSIYNADNQTDENKSTYFVKFLNQPEKIILLKKKLNDFNASKSKEMKKVSLFDRRTDATCASQYFQFYSYLSQQQNMMQDFVRTSTYQTAMTANASVDFRDKVVLDVGAGSGILSFFAAHCGAKRVYAVEASNMAKFCENLVHANKLAGKIIVIAVDVIISEPMGYMLFNERMLESYVHARKFLAKKYLQPVLDAEGKPTDSYTNKALPRPGMMFPSVGHLYIAPFSDEALFLEQQAKANFWYQQHFHGMDLSSLREAAMQEYFNQPVVDSFDISICPAAPVKYPVDFRTIDESEFEEFSIDLQFNLLNCCTIHGLAFWFDVGFLGSKRQVWLSTSPTEQLTHWYQVRCLFTTPLFVQEDQVLSGMVRMRAHSRQSYDVDIELVIPGTTSKISNTIDLKNPHFRYTGYPTAPPPGSHSKSPTDAYVATNMGGQVSNEYINGLVGDSIDGGTQQEEVPNAAYWNHSVTNSVVGSATAMKAVVNSHKTSGSASVNQNTVHH</sequence>
<proteinExistence type="predicted"/>
<evidence type="ECO:0000256" key="2">
    <source>
        <dbReference type="ARBA" id="ARBA00004496"/>
    </source>
</evidence>
<evidence type="ECO:0000256" key="8">
    <source>
        <dbReference type="ARBA" id="ARBA00022853"/>
    </source>
</evidence>
<accession>A0ABD2QJV6</accession>
<dbReference type="EC" id="2.1.1.319" evidence="3"/>
<organism evidence="15 16">
    <name type="scientific">Cichlidogyrus casuarinus</name>
    <dbReference type="NCBI Taxonomy" id="1844966"/>
    <lineage>
        <taxon>Eukaryota</taxon>
        <taxon>Metazoa</taxon>
        <taxon>Spiralia</taxon>
        <taxon>Lophotrochozoa</taxon>
        <taxon>Platyhelminthes</taxon>
        <taxon>Monogenea</taxon>
        <taxon>Monopisthocotylea</taxon>
        <taxon>Dactylogyridea</taxon>
        <taxon>Ancyrocephalidae</taxon>
        <taxon>Cichlidogyrus</taxon>
    </lineage>
</organism>
<evidence type="ECO:0000256" key="5">
    <source>
        <dbReference type="ARBA" id="ARBA00022603"/>
    </source>
</evidence>
<evidence type="ECO:0000313" key="15">
    <source>
        <dbReference type="EMBL" id="KAL3319833.1"/>
    </source>
</evidence>
<evidence type="ECO:0000256" key="11">
    <source>
        <dbReference type="ARBA" id="ARBA00023242"/>
    </source>
</evidence>
<feature type="domain" description="Protein arginine N-methyltransferase" evidence="14">
    <location>
        <begin position="236"/>
        <end position="399"/>
    </location>
</feature>
<evidence type="ECO:0000256" key="6">
    <source>
        <dbReference type="ARBA" id="ARBA00022679"/>
    </source>
</evidence>
<evidence type="ECO:0000256" key="13">
    <source>
        <dbReference type="PROSITE-ProRule" id="PRU01015"/>
    </source>
</evidence>
<keyword evidence="16" id="KW-1185">Reference proteome</keyword>
<comment type="catalytic activity">
    <reaction evidence="12">
        <text>L-arginyl-[protein] + 2 S-adenosyl-L-methionine = N(omega),N(omega)-dimethyl-L-arginyl-[protein] + 2 S-adenosyl-L-homocysteine + 2 H(+)</text>
        <dbReference type="Rhea" id="RHEA:48096"/>
        <dbReference type="Rhea" id="RHEA-COMP:10532"/>
        <dbReference type="Rhea" id="RHEA-COMP:11991"/>
        <dbReference type="ChEBI" id="CHEBI:15378"/>
        <dbReference type="ChEBI" id="CHEBI:29965"/>
        <dbReference type="ChEBI" id="CHEBI:57856"/>
        <dbReference type="ChEBI" id="CHEBI:59789"/>
        <dbReference type="ChEBI" id="CHEBI:61897"/>
        <dbReference type="EC" id="2.1.1.319"/>
    </reaction>
</comment>
<keyword evidence="8" id="KW-0156">Chromatin regulator</keyword>
<keyword evidence="10" id="KW-0804">Transcription</keyword>
<dbReference type="GO" id="GO:0005634">
    <property type="term" value="C:nucleus"/>
    <property type="evidence" value="ECO:0007669"/>
    <property type="project" value="UniProtKB-SubCell"/>
</dbReference>
<dbReference type="Gene3D" id="3.40.50.150">
    <property type="entry name" value="Vaccinia Virus protein VP39"/>
    <property type="match status" value="1"/>
</dbReference>
<keyword evidence="5 13" id="KW-0489">Methyltransferase</keyword>
<name>A0ABD2QJV6_9PLAT</name>
<dbReference type="EMBL" id="JBJKFK010000098">
    <property type="protein sequence ID" value="KAL3319833.1"/>
    <property type="molecule type" value="Genomic_DNA"/>
</dbReference>
<gene>
    <name evidence="15" type="primary">ART4</name>
    <name evidence="15" type="ORF">Ciccas_001494</name>
</gene>
<evidence type="ECO:0000313" key="16">
    <source>
        <dbReference type="Proteomes" id="UP001626550"/>
    </source>
</evidence>
<comment type="subcellular location">
    <subcellularLocation>
        <location evidence="2">Cytoplasm</location>
    </subcellularLocation>
    <subcellularLocation>
        <location evidence="1">Nucleus</location>
    </subcellularLocation>
</comment>
<reference evidence="15 16" key="1">
    <citation type="submission" date="2024-11" db="EMBL/GenBank/DDBJ databases">
        <title>Adaptive evolution of stress response genes in parasites aligns with host niche diversity.</title>
        <authorList>
            <person name="Hahn C."/>
            <person name="Resl P."/>
        </authorList>
    </citation>
    <scope>NUCLEOTIDE SEQUENCE [LARGE SCALE GENOMIC DNA]</scope>
    <source>
        <strain evidence="15">EGGRZ-B1_66</strain>
        <tissue evidence="15">Body</tissue>
    </source>
</reference>